<evidence type="ECO:0000256" key="1">
    <source>
        <dbReference type="ARBA" id="ARBA00022598"/>
    </source>
</evidence>
<dbReference type="PROSITE" id="PS51733">
    <property type="entry name" value="BPL_LPL_CATALYTIC"/>
    <property type="match status" value="1"/>
</dbReference>
<dbReference type="Gene3D" id="2.30.30.100">
    <property type="match status" value="1"/>
</dbReference>
<feature type="domain" description="BPL/LPL catalytic" evidence="3">
    <location>
        <begin position="13"/>
        <end position="189"/>
    </location>
</feature>
<name>A0AB39VDT1_9FUSO</name>
<evidence type="ECO:0000313" key="4">
    <source>
        <dbReference type="EMBL" id="XDU65875.1"/>
    </source>
</evidence>
<dbReference type="GO" id="GO:0004077">
    <property type="term" value="F:biotin--[biotin carboxyl-carrier protein] ligase activity"/>
    <property type="evidence" value="ECO:0007669"/>
    <property type="project" value="UniProtKB-EC"/>
</dbReference>
<reference evidence="4" key="1">
    <citation type="submission" date="2024-07" db="EMBL/GenBank/DDBJ databases">
        <authorList>
            <person name="Li X.-J."/>
            <person name="Wang X."/>
        </authorList>
    </citation>
    <scope>NUCLEOTIDE SEQUENCE</scope>
    <source>
        <strain evidence="4">HSP-334</strain>
    </source>
</reference>
<dbReference type="PANTHER" id="PTHR12835">
    <property type="entry name" value="BIOTIN PROTEIN LIGASE"/>
    <property type="match status" value="1"/>
</dbReference>
<dbReference type="Gene3D" id="3.30.930.10">
    <property type="entry name" value="Bira Bifunctional Protein, Domain 2"/>
    <property type="match status" value="1"/>
</dbReference>
<dbReference type="RefSeq" id="WP_369710360.1">
    <property type="nucleotide sequence ID" value="NZ_CP165644.1"/>
</dbReference>
<dbReference type="PROSITE" id="PS50042">
    <property type="entry name" value="CNMP_BINDING_3"/>
    <property type="match status" value="1"/>
</dbReference>
<evidence type="ECO:0000259" key="3">
    <source>
        <dbReference type="PROSITE" id="PS51733"/>
    </source>
</evidence>
<protein>
    <submittedName>
        <fullName evidence="4">Biotin--[acetyl-CoA-carboxylase] ligase</fullName>
        <ecNumber evidence="4">6.3.4.15</ecNumber>
    </submittedName>
</protein>
<keyword evidence="1 4" id="KW-0436">Ligase</keyword>
<gene>
    <name evidence="4" type="ORF">AB8B22_05450</name>
</gene>
<dbReference type="InterPro" id="IPR045864">
    <property type="entry name" value="aa-tRNA-synth_II/BPL/LPL"/>
</dbReference>
<accession>A0AB39VDT1</accession>
<dbReference type="GO" id="GO:0005737">
    <property type="term" value="C:cytoplasm"/>
    <property type="evidence" value="ECO:0007669"/>
    <property type="project" value="TreeGrafter"/>
</dbReference>
<dbReference type="EC" id="6.3.4.15" evidence="4"/>
<dbReference type="EMBL" id="CP165644">
    <property type="protein sequence ID" value="XDU65875.1"/>
    <property type="molecule type" value="Genomic_DNA"/>
</dbReference>
<sequence>MMNKEKEAKIIMKENRKNVKIYKFDVIDSTNDYLRREHNNHEEFDVISAGIQTHSKARRNNDWVSLEGMAMFSFFLNERKEIKMEDYFKLPLLAGLAVIKGLKKIEDLDYKFKWTNDVYLENKKLCGILMEKADDVYIVGIGLNVNNVLPEFLESKAVSLTQIKNKKYEIDEIITNIIYEFKILFENLKNGFWEEILEQINEINYLKNKNIELKFGNEIVSGIAQNINKDGEIEILVSQSETQKNIIKSFSVGEVFEKIKIF</sequence>
<dbReference type="InterPro" id="IPR000595">
    <property type="entry name" value="cNMP-bd_dom"/>
</dbReference>
<dbReference type="SUPFAM" id="SSF55681">
    <property type="entry name" value="Class II aaRS and biotin synthetases"/>
    <property type="match status" value="1"/>
</dbReference>
<dbReference type="InterPro" id="IPR004408">
    <property type="entry name" value="Biotin_CoA_COase_ligase"/>
</dbReference>
<dbReference type="AlphaFoldDB" id="A0AB39VDT1"/>
<dbReference type="NCBIfam" id="TIGR00121">
    <property type="entry name" value="birA_ligase"/>
    <property type="match status" value="1"/>
</dbReference>
<feature type="domain" description="Cyclic nucleotide-binding" evidence="2">
    <location>
        <begin position="184"/>
        <end position="262"/>
    </location>
</feature>
<dbReference type="PANTHER" id="PTHR12835:SF5">
    <property type="entry name" value="BIOTIN--PROTEIN LIGASE"/>
    <property type="match status" value="1"/>
</dbReference>
<dbReference type="Pfam" id="PF03099">
    <property type="entry name" value="BPL_LplA_LipB"/>
    <property type="match status" value="1"/>
</dbReference>
<dbReference type="InterPro" id="IPR004143">
    <property type="entry name" value="BPL_LPL_catalytic"/>
</dbReference>
<organism evidence="4">
    <name type="scientific">Leptotrichia rugosa</name>
    <dbReference type="NCBI Taxonomy" id="3239302"/>
    <lineage>
        <taxon>Bacteria</taxon>
        <taxon>Fusobacteriati</taxon>
        <taxon>Fusobacteriota</taxon>
        <taxon>Fusobacteriia</taxon>
        <taxon>Fusobacteriales</taxon>
        <taxon>Leptotrichiaceae</taxon>
        <taxon>Leptotrichia</taxon>
    </lineage>
</organism>
<evidence type="ECO:0000259" key="2">
    <source>
        <dbReference type="PROSITE" id="PS50042"/>
    </source>
</evidence>
<dbReference type="KEGG" id="lrug:AB8B22_05450"/>
<dbReference type="CDD" id="cd16442">
    <property type="entry name" value="BPL"/>
    <property type="match status" value="1"/>
</dbReference>
<proteinExistence type="predicted"/>